<dbReference type="GO" id="GO:0005737">
    <property type="term" value="C:cytoplasm"/>
    <property type="evidence" value="ECO:0000318"/>
    <property type="project" value="GO_Central"/>
</dbReference>
<dbReference type="OMA" id="QLHGIYD"/>
<organism evidence="3 4">
    <name type="scientific">Tribolium castaneum</name>
    <name type="common">Red flour beetle</name>
    <dbReference type="NCBI Taxonomy" id="7070"/>
    <lineage>
        <taxon>Eukaryota</taxon>
        <taxon>Metazoa</taxon>
        <taxon>Ecdysozoa</taxon>
        <taxon>Arthropoda</taxon>
        <taxon>Hexapoda</taxon>
        <taxon>Insecta</taxon>
        <taxon>Pterygota</taxon>
        <taxon>Neoptera</taxon>
        <taxon>Endopterygota</taxon>
        <taxon>Coleoptera</taxon>
        <taxon>Polyphaga</taxon>
        <taxon>Cucujiformia</taxon>
        <taxon>Tenebrionidae</taxon>
        <taxon>Tenebrionidae incertae sedis</taxon>
        <taxon>Tribolium</taxon>
    </lineage>
</organism>
<feature type="region of interest" description="Disordered" evidence="2">
    <location>
        <begin position="522"/>
        <end position="562"/>
    </location>
</feature>
<dbReference type="Pfam" id="PF03999">
    <property type="entry name" value="MAP65_ASE1"/>
    <property type="match status" value="1"/>
</dbReference>
<dbReference type="Proteomes" id="UP000007266">
    <property type="component" value="Unassembled WGS sequence"/>
</dbReference>
<dbReference type="GO" id="GO:0005819">
    <property type="term" value="C:spindle"/>
    <property type="evidence" value="ECO:0000318"/>
    <property type="project" value="GO_Central"/>
</dbReference>
<dbReference type="OrthoDB" id="642895at2759"/>
<evidence type="ECO:0000313" key="4">
    <source>
        <dbReference type="Proteomes" id="UP000007266"/>
    </source>
</evidence>
<dbReference type="InParanoid" id="D7ELR4"/>
<dbReference type="PANTHER" id="PTHR19321:SF41">
    <property type="entry name" value="FASCETTO-RELATED"/>
    <property type="match status" value="1"/>
</dbReference>
<dbReference type="PhylomeDB" id="D7ELR4"/>
<gene>
    <name evidence="3" type="primary">AUGUSTUS-3.0.2_05107</name>
    <name evidence="3" type="ORF">TcasGA2_TC005107</name>
</gene>
<reference evidence="3 4" key="1">
    <citation type="journal article" date="2008" name="Nature">
        <title>The genome of the model beetle and pest Tribolium castaneum.</title>
        <authorList>
            <consortium name="Tribolium Genome Sequencing Consortium"/>
            <person name="Richards S."/>
            <person name="Gibbs R.A."/>
            <person name="Weinstock G.M."/>
            <person name="Brown S.J."/>
            <person name="Denell R."/>
            <person name="Beeman R.W."/>
            <person name="Gibbs R."/>
            <person name="Beeman R.W."/>
            <person name="Brown S.J."/>
            <person name="Bucher G."/>
            <person name="Friedrich M."/>
            <person name="Grimmelikhuijzen C.J."/>
            <person name="Klingler M."/>
            <person name="Lorenzen M."/>
            <person name="Richards S."/>
            <person name="Roth S."/>
            <person name="Schroder R."/>
            <person name="Tautz D."/>
            <person name="Zdobnov E.M."/>
            <person name="Muzny D."/>
            <person name="Gibbs R.A."/>
            <person name="Weinstock G.M."/>
            <person name="Attaway T."/>
            <person name="Bell S."/>
            <person name="Buhay C.J."/>
            <person name="Chandrabose M.N."/>
            <person name="Chavez D."/>
            <person name="Clerk-Blankenburg K.P."/>
            <person name="Cree A."/>
            <person name="Dao M."/>
            <person name="Davis C."/>
            <person name="Chacko J."/>
            <person name="Dinh H."/>
            <person name="Dugan-Rocha S."/>
            <person name="Fowler G."/>
            <person name="Garner T.T."/>
            <person name="Garnes J."/>
            <person name="Gnirke A."/>
            <person name="Hawes A."/>
            <person name="Hernandez J."/>
            <person name="Hines S."/>
            <person name="Holder M."/>
            <person name="Hume J."/>
            <person name="Jhangiani S.N."/>
            <person name="Joshi V."/>
            <person name="Khan Z.M."/>
            <person name="Jackson L."/>
            <person name="Kovar C."/>
            <person name="Kowis A."/>
            <person name="Lee S."/>
            <person name="Lewis L.R."/>
            <person name="Margolis J."/>
            <person name="Morgan M."/>
            <person name="Nazareth L.V."/>
            <person name="Nguyen N."/>
            <person name="Okwuonu G."/>
            <person name="Parker D."/>
            <person name="Richards S."/>
            <person name="Ruiz S.J."/>
            <person name="Santibanez J."/>
            <person name="Savard J."/>
            <person name="Scherer S.E."/>
            <person name="Schneider B."/>
            <person name="Sodergren E."/>
            <person name="Tautz D."/>
            <person name="Vattahil S."/>
            <person name="Villasana D."/>
            <person name="White C.S."/>
            <person name="Wright R."/>
            <person name="Park Y."/>
            <person name="Beeman R.W."/>
            <person name="Lord J."/>
            <person name="Oppert B."/>
            <person name="Lorenzen M."/>
            <person name="Brown S."/>
            <person name="Wang L."/>
            <person name="Savard J."/>
            <person name="Tautz D."/>
            <person name="Richards S."/>
            <person name="Weinstock G."/>
            <person name="Gibbs R.A."/>
            <person name="Liu Y."/>
            <person name="Worley K."/>
            <person name="Weinstock G."/>
            <person name="Elsik C.G."/>
            <person name="Reese J.T."/>
            <person name="Elhaik E."/>
            <person name="Landan G."/>
            <person name="Graur D."/>
            <person name="Arensburger P."/>
            <person name="Atkinson P."/>
            <person name="Beeman R.W."/>
            <person name="Beidler J."/>
            <person name="Brown S.J."/>
            <person name="Demuth J.P."/>
            <person name="Drury D.W."/>
            <person name="Du Y.Z."/>
            <person name="Fujiwara H."/>
            <person name="Lorenzen M."/>
            <person name="Maselli V."/>
            <person name="Osanai M."/>
            <person name="Park Y."/>
            <person name="Robertson H.M."/>
            <person name="Tu Z."/>
            <person name="Wang J.J."/>
            <person name="Wang S."/>
            <person name="Richards S."/>
            <person name="Song H."/>
            <person name="Zhang L."/>
            <person name="Sodergren E."/>
            <person name="Werner D."/>
            <person name="Stanke M."/>
            <person name="Morgenstern B."/>
            <person name="Solovyev V."/>
            <person name="Kosarev P."/>
            <person name="Brown G."/>
            <person name="Chen H.C."/>
            <person name="Ermolaeva O."/>
            <person name="Hlavina W."/>
            <person name="Kapustin Y."/>
            <person name="Kiryutin B."/>
            <person name="Kitts P."/>
            <person name="Maglott D."/>
            <person name="Pruitt K."/>
            <person name="Sapojnikov V."/>
            <person name="Souvorov A."/>
            <person name="Mackey A.J."/>
            <person name="Waterhouse R.M."/>
            <person name="Wyder S."/>
            <person name="Zdobnov E.M."/>
            <person name="Zdobnov E.M."/>
            <person name="Wyder S."/>
            <person name="Kriventseva E.V."/>
            <person name="Kadowaki T."/>
            <person name="Bork P."/>
            <person name="Aranda M."/>
            <person name="Bao R."/>
            <person name="Beermann A."/>
            <person name="Berns N."/>
            <person name="Bolognesi R."/>
            <person name="Bonneton F."/>
            <person name="Bopp D."/>
            <person name="Brown S.J."/>
            <person name="Bucher G."/>
            <person name="Butts T."/>
            <person name="Chaumot A."/>
            <person name="Denell R.E."/>
            <person name="Ferrier D.E."/>
            <person name="Friedrich M."/>
            <person name="Gordon C.M."/>
            <person name="Jindra M."/>
            <person name="Klingler M."/>
            <person name="Lan Q."/>
            <person name="Lattorff H.M."/>
            <person name="Laudet V."/>
            <person name="von Levetsow C."/>
            <person name="Liu Z."/>
            <person name="Lutz R."/>
            <person name="Lynch J.A."/>
            <person name="da Fonseca R.N."/>
            <person name="Posnien N."/>
            <person name="Reuter R."/>
            <person name="Roth S."/>
            <person name="Savard J."/>
            <person name="Schinko J.B."/>
            <person name="Schmitt C."/>
            <person name="Schoppmeier M."/>
            <person name="Schroder R."/>
            <person name="Shippy T.D."/>
            <person name="Simonnet F."/>
            <person name="Marques-Souza H."/>
            <person name="Tautz D."/>
            <person name="Tomoyasu Y."/>
            <person name="Trauner J."/>
            <person name="Van der Zee M."/>
            <person name="Vervoort M."/>
            <person name="Wittkopp N."/>
            <person name="Wimmer E.A."/>
            <person name="Yang X."/>
            <person name="Jones A.K."/>
            <person name="Sattelle D.B."/>
            <person name="Ebert P.R."/>
            <person name="Nelson D."/>
            <person name="Scott J.G."/>
            <person name="Beeman R.W."/>
            <person name="Muthukrishnan S."/>
            <person name="Kramer K.J."/>
            <person name="Arakane Y."/>
            <person name="Beeman R.W."/>
            <person name="Zhu Q."/>
            <person name="Hogenkamp D."/>
            <person name="Dixit R."/>
            <person name="Oppert B."/>
            <person name="Jiang H."/>
            <person name="Zou Z."/>
            <person name="Marshall J."/>
            <person name="Elpidina E."/>
            <person name="Vinokurov K."/>
            <person name="Oppert C."/>
            <person name="Zou Z."/>
            <person name="Evans J."/>
            <person name="Lu Z."/>
            <person name="Zhao P."/>
            <person name="Sumathipala N."/>
            <person name="Altincicek B."/>
            <person name="Vilcinskas A."/>
            <person name="Williams M."/>
            <person name="Hultmark D."/>
            <person name="Hetru C."/>
            <person name="Jiang H."/>
            <person name="Grimmelikhuijzen C.J."/>
            <person name="Hauser F."/>
            <person name="Cazzamali G."/>
            <person name="Williamson M."/>
            <person name="Park Y."/>
            <person name="Li B."/>
            <person name="Tanaka Y."/>
            <person name="Predel R."/>
            <person name="Neupert S."/>
            <person name="Schachtner J."/>
            <person name="Verleyen P."/>
            <person name="Raible F."/>
            <person name="Bork P."/>
            <person name="Friedrich M."/>
            <person name="Walden K.K."/>
            <person name="Robertson H.M."/>
            <person name="Angeli S."/>
            <person name="Foret S."/>
            <person name="Bucher G."/>
            <person name="Schuetz S."/>
            <person name="Maleszka R."/>
            <person name="Wimmer E.A."/>
            <person name="Beeman R.W."/>
            <person name="Lorenzen M."/>
            <person name="Tomoyasu Y."/>
            <person name="Miller S.C."/>
            <person name="Grossmann D."/>
            <person name="Bucher G."/>
        </authorList>
    </citation>
    <scope>NUCLEOTIDE SEQUENCE [LARGE SCALE GENOMIC DNA]</scope>
    <source>
        <strain evidence="3 4">Georgia GA2</strain>
    </source>
</reference>
<evidence type="ECO:0000256" key="1">
    <source>
        <dbReference type="SAM" id="Coils"/>
    </source>
</evidence>
<proteinExistence type="predicted"/>
<keyword evidence="4" id="KW-1185">Reference proteome</keyword>
<dbReference type="EMBL" id="KQ971769">
    <property type="protein sequence ID" value="EFA12316.1"/>
    <property type="molecule type" value="Genomic_DNA"/>
</dbReference>
<feature type="region of interest" description="Disordered" evidence="2">
    <location>
        <begin position="470"/>
        <end position="509"/>
    </location>
</feature>
<reference evidence="3 4" key="2">
    <citation type="journal article" date="2010" name="Nucleic Acids Res.">
        <title>BeetleBase in 2010: revisions to provide comprehensive genomic information for Tribolium castaneum.</title>
        <authorList>
            <person name="Kim H.S."/>
            <person name="Murphy T."/>
            <person name="Xia J."/>
            <person name="Caragea D."/>
            <person name="Park Y."/>
            <person name="Beeman R.W."/>
            <person name="Lorenzen M.D."/>
            <person name="Butcher S."/>
            <person name="Manak J.R."/>
            <person name="Brown S.J."/>
        </authorList>
    </citation>
    <scope>NUCLEOTIDE SEQUENCE [LARGE SCALE GENOMIC DNA]</scope>
    <source>
        <strain evidence="3 4">Georgia GA2</strain>
    </source>
</reference>
<dbReference type="Gene3D" id="1.20.58.1520">
    <property type="match status" value="1"/>
</dbReference>
<accession>D7ELR4</accession>
<protein>
    <submittedName>
        <fullName evidence="3">Protein regulator of cytokinesis 1-like Protein</fullName>
    </submittedName>
</protein>
<dbReference type="GO" id="GO:1990023">
    <property type="term" value="C:mitotic spindle midzone"/>
    <property type="evidence" value="ECO:0000318"/>
    <property type="project" value="GO_Central"/>
</dbReference>
<dbReference type="GO" id="GO:0051256">
    <property type="term" value="P:mitotic spindle midzone assembly"/>
    <property type="evidence" value="ECO:0000318"/>
    <property type="project" value="GO_Central"/>
</dbReference>
<dbReference type="FunCoup" id="D7ELR4">
    <property type="interactions" value="867"/>
</dbReference>
<dbReference type="eggNOG" id="KOG4302">
    <property type="taxonomic scope" value="Eukaryota"/>
</dbReference>
<dbReference type="STRING" id="7070.D7ELR4"/>
<sequence length="624" mass="73152">MCDIKRRLSQMDDFNEKMFEGKPWAEKLLSESIKLTKKAVANWCHIVCKIGEAEVDLDDYVTIFLQQIETLYEDLIADVDTIHEKSLDKIMKLLEKLENLCRDLHVPIPTFNYEGVPLSEVRLQIVQKVDEFEALAQIRRREFSELQQKELKLCACLGRAPRLLPGAPLPLPPELEELKAYVENLETEAMEREEVFFQLKEKIVEIVSELEMCPNLEFEKDILNLSNTQVRITDAEMEQLRQFHDQLVKRLADVTEEVEELRSRIDDLWKKLEVDLVERDDFRARHVGHSLKTLEALKEELNRLKAMKKAKLQSFILKQRDELEEWWEKCHCTQKQRDDFTFYYSDCFTEDLFDIHEREIEKWKNYHEENSEIFALLKEFKTLWTEQIELESNSKGANRYKNRGGQLLIEERKRNKLKKRLPVVEDKLRSLAQAYLVRNGQEFETFGQTIDDYIQQLHENKERDFKQKLSAKKQLREQQPSCSSRLPTTPRHCSKRKVTATPATEPSKKAKLAVLKKVSKTGLPKFNTSKTKNNRRRSSAHKQRLRSRLFKSSDKENQSNVSTTYHDFEKEISARDACRSTIGGTIGLQVTNPEGIRIKQENFAIPSGIAPLPRTPRPKNPSKF</sequence>
<feature type="compositionally biased region" description="Basic residues" evidence="2">
    <location>
        <begin position="532"/>
        <end position="549"/>
    </location>
</feature>
<evidence type="ECO:0000313" key="3">
    <source>
        <dbReference type="EMBL" id="EFA12316.1"/>
    </source>
</evidence>
<feature type="coiled-coil region" evidence="1">
    <location>
        <begin position="237"/>
        <end position="314"/>
    </location>
</feature>
<dbReference type="PANTHER" id="PTHR19321">
    <property type="entry name" value="PROTEIN REGULATOR OF CYTOKINESIS 1 PRC1-RELATED"/>
    <property type="match status" value="1"/>
</dbReference>
<keyword evidence="1" id="KW-0175">Coiled coil</keyword>
<dbReference type="GO" id="GO:0000226">
    <property type="term" value="P:microtubule cytoskeleton organization"/>
    <property type="evidence" value="ECO:0000318"/>
    <property type="project" value="GO_Central"/>
</dbReference>
<dbReference type="InterPro" id="IPR007145">
    <property type="entry name" value="MAP65_Ase1_PRC1"/>
</dbReference>
<dbReference type="HOGENOM" id="CLU_486940_0_0_1"/>
<name>D7ELR4_TRICA</name>
<evidence type="ECO:0000256" key="2">
    <source>
        <dbReference type="SAM" id="MobiDB-lite"/>
    </source>
</evidence>
<dbReference type="GO" id="GO:0008017">
    <property type="term" value="F:microtubule binding"/>
    <property type="evidence" value="ECO:0000318"/>
    <property type="project" value="GO_Central"/>
</dbReference>
<feature type="compositionally biased region" description="Polar residues" evidence="2">
    <location>
        <begin position="477"/>
        <end position="487"/>
    </location>
</feature>
<dbReference type="AlphaFoldDB" id="D7ELR4"/>